<proteinExistence type="predicted"/>
<dbReference type="EMBL" id="LT629701">
    <property type="protein sequence ID" value="SDN04062.1"/>
    <property type="molecule type" value="Genomic_DNA"/>
</dbReference>
<evidence type="ECO:0000313" key="1">
    <source>
        <dbReference type="EMBL" id="SDN04062.1"/>
    </source>
</evidence>
<name>A0A1G9Y4K2_ALLAB</name>
<reference evidence="1 2" key="1">
    <citation type="submission" date="2016-10" db="EMBL/GenBank/DDBJ databases">
        <authorList>
            <person name="de Groot N.N."/>
        </authorList>
    </citation>
    <scope>NUCLEOTIDE SEQUENCE [LARGE SCALE GENOMIC DNA]</scope>
    <source>
        <strain evidence="1 2">DSM 44149</strain>
    </source>
</reference>
<dbReference type="AlphaFoldDB" id="A0A1G9Y4K2"/>
<sequence>MIPLWLVNEGFAMRFRVVPALVAVAVSAGVSVVAAPSAAAAEWNLLAEASGHGITARLWLNEHTRQLHAEGVNMPRLSTVRLDGADLSQASPHDGATVRTGGHNWHPHDYRACAGFISETVCTKWHRHNG</sequence>
<keyword evidence="2" id="KW-1185">Reference proteome</keyword>
<accession>A0A1G9Y4K2</accession>
<evidence type="ECO:0000313" key="2">
    <source>
        <dbReference type="Proteomes" id="UP000183376"/>
    </source>
</evidence>
<dbReference type="Proteomes" id="UP000183376">
    <property type="component" value="Chromosome I"/>
</dbReference>
<gene>
    <name evidence="1" type="ORF">SAMN04489726_4600</name>
</gene>
<organism evidence="1 2">
    <name type="scientific">Allokutzneria albata</name>
    <name type="common">Kibdelosporangium albatum</name>
    <dbReference type="NCBI Taxonomy" id="211114"/>
    <lineage>
        <taxon>Bacteria</taxon>
        <taxon>Bacillati</taxon>
        <taxon>Actinomycetota</taxon>
        <taxon>Actinomycetes</taxon>
        <taxon>Pseudonocardiales</taxon>
        <taxon>Pseudonocardiaceae</taxon>
        <taxon>Allokutzneria</taxon>
    </lineage>
</organism>
<protein>
    <submittedName>
        <fullName evidence="1">Uncharacterized protein</fullName>
    </submittedName>
</protein>